<dbReference type="InterPro" id="IPR001480">
    <property type="entry name" value="Bulb-type_lectin_dom"/>
</dbReference>
<dbReference type="SMART" id="SM00108">
    <property type="entry name" value="B_lectin"/>
    <property type="match status" value="1"/>
</dbReference>
<dbReference type="CDD" id="cd00054">
    <property type="entry name" value="EGF_CA"/>
    <property type="match status" value="1"/>
</dbReference>
<proteinExistence type="predicted"/>
<evidence type="ECO:0000313" key="5">
    <source>
        <dbReference type="EMBL" id="KAL0012781.1"/>
    </source>
</evidence>
<dbReference type="InterPro" id="IPR036426">
    <property type="entry name" value="Bulb-type_lectin_dom_sf"/>
</dbReference>
<dbReference type="SUPFAM" id="SSF51110">
    <property type="entry name" value="alpha-D-mannose-specific plant lectins"/>
    <property type="match status" value="1"/>
</dbReference>
<protein>
    <recommendedName>
        <fullName evidence="4">Bulb-type lectin domain-containing protein</fullName>
    </recommendedName>
</protein>
<evidence type="ECO:0000256" key="1">
    <source>
        <dbReference type="ARBA" id="ARBA00022729"/>
    </source>
</evidence>
<comment type="caution">
    <text evidence="5">The sequence shown here is derived from an EMBL/GenBank/DDBJ whole genome shotgun (WGS) entry which is preliminary data.</text>
</comment>
<accession>A0AAW2DUZ7</accession>
<evidence type="ECO:0000259" key="4">
    <source>
        <dbReference type="PROSITE" id="PS50927"/>
    </source>
</evidence>
<dbReference type="PANTHER" id="PTHR32444">
    <property type="entry name" value="BULB-TYPE LECTIN DOMAIN-CONTAINING PROTEIN"/>
    <property type="match status" value="1"/>
</dbReference>
<gene>
    <name evidence="5" type="ORF">SO802_007889</name>
</gene>
<dbReference type="AlphaFoldDB" id="A0AAW2DUZ7"/>
<dbReference type="EMBL" id="JAZDWU010000002">
    <property type="protein sequence ID" value="KAL0012781.1"/>
    <property type="molecule type" value="Genomic_DNA"/>
</dbReference>
<keyword evidence="3" id="KW-0325">Glycoprotein</keyword>
<reference evidence="5 6" key="1">
    <citation type="submission" date="2024-01" db="EMBL/GenBank/DDBJ databases">
        <title>A telomere-to-telomere, gap-free genome of sweet tea (Lithocarpus litseifolius).</title>
        <authorList>
            <person name="Zhou J."/>
        </authorList>
    </citation>
    <scope>NUCLEOTIDE SEQUENCE [LARGE SCALE GENOMIC DNA]</scope>
    <source>
        <strain evidence="5">Zhou-2022a</strain>
        <tissue evidence="5">Leaf</tissue>
    </source>
</reference>
<dbReference type="PANTHER" id="PTHR32444:SF198">
    <property type="entry name" value="BULB-TYPE LECTIN DOMAIN-CONTAINING PROTEIN"/>
    <property type="match status" value="1"/>
</dbReference>
<sequence>MYTTFSVDGKKFHYIPIGQTPSHLLNPSKTLATVSSGSAFKLGFFSLSAFKGGDFEVKGGDFELKLAFFVVLVNSTNRYIGIWYSNIFVFTVVWVANRETPLNDSSGVLTISEDGNLVVVDGKKEILWSSNVTYSVANSSAQLLDSGNLVLQEKTTGTIIWESYQLPCDTLLPKMKISTNVRTDGFSLINDHEGTFSLSFSYVNDSLLHFALKTHGNIEQRSWDYEKEDWEVSLGLQSECDFYGNCGAFGSCNSQNTPICNCLQGFEPKITKEWNRGNWTSGCVRRT</sequence>
<keyword evidence="1" id="KW-0732">Signal</keyword>
<dbReference type="Proteomes" id="UP001459277">
    <property type="component" value="Unassembled WGS sequence"/>
</dbReference>
<dbReference type="GO" id="GO:0048544">
    <property type="term" value="P:recognition of pollen"/>
    <property type="evidence" value="ECO:0007669"/>
    <property type="project" value="InterPro"/>
</dbReference>
<dbReference type="CDD" id="cd00028">
    <property type="entry name" value="B_lectin"/>
    <property type="match status" value="1"/>
</dbReference>
<name>A0AAW2DUZ7_9ROSI</name>
<evidence type="ECO:0000256" key="3">
    <source>
        <dbReference type="ARBA" id="ARBA00023180"/>
    </source>
</evidence>
<dbReference type="PROSITE" id="PS50927">
    <property type="entry name" value="BULB_LECTIN"/>
    <property type="match status" value="1"/>
</dbReference>
<feature type="domain" description="Bulb-type lectin" evidence="4">
    <location>
        <begin position="47"/>
        <end position="164"/>
    </location>
</feature>
<keyword evidence="2" id="KW-1015">Disulfide bond</keyword>
<evidence type="ECO:0000313" key="6">
    <source>
        <dbReference type="Proteomes" id="UP001459277"/>
    </source>
</evidence>
<evidence type="ECO:0000256" key="2">
    <source>
        <dbReference type="ARBA" id="ARBA00023157"/>
    </source>
</evidence>
<dbReference type="Gene3D" id="2.90.10.10">
    <property type="entry name" value="Bulb-type lectin domain"/>
    <property type="match status" value="1"/>
</dbReference>
<dbReference type="Pfam" id="PF01453">
    <property type="entry name" value="B_lectin"/>
    <property type="match status" value="1"/>
</dbReference>
<keyword evidence="6" id="KW-1185">Reference proteome</keyword>
<organism evidence="5 6">
    <name type="scientific">Lithocarpus litseifolius</name>
    <dbReference type="NCBI Taxonomy" id="425828"/>
    <lineage>
        <taxon>Eukaryota</taxon>
        <taxon>Viridiplantae</taxon>
        <taxon>Streptophyta</taxon>
        <taxon>Embryophyta</taxon>
        <taxon>Tracheophyta</taxon>
        <taxon>Spermatophyta</taxon>
        <taxon>Magnoliopsida</taxon>
        <taxon>eudicotyledons</taxon>
        <taxon>Gunneridae</taxon>
        <taxon>Pentapetalae</taxon>
        <taxon>rosids</taxon>
        <taxon>fabids</taxon>
        <taxon>Fagales</taxon>
        <taxon>Fagaceae</taxon>
        <taxon>Lithocarpus</taxon>
    </lineage>
</organism>